<dbReference type="EMBL" id="KK583259">
    <property type="protein sequence ID" value="KDO23039.1"/>
    <property type="molecule type" value="Genomic_DNA"/>
</dbReference>
<organism evidence="1 2">
    <name type="scientific">Saprolegnia parasitica (strain CBS 223.65)</name>
    <dbReference type="NCBI Taxonomy" id="695850"/>
    <lineage>
        <taxon>Eukaryota</taxon>
        <taxon>Sar</taxon>
        <taxon>Stramenopiles</taxon>
        <taxon>Oomycota</taxon>
        <taxon>Saprolegniomycetes</taxon>
        <taxon>Saprolegniales</taxon>
        <taxon>Saprolegniaceae</taxon>
        <taxon>Saprolegnia</taxon>
    </lineage>
</organism>
<keyword evidence="2" id="KW-1185">Reference proteome</keyword>
<dbReference type="VEuPathDB" id="FungiDB:SPRG_11886"/>
<accession>A0A067BWX9</accession>
<gene>
    <name evidence="1" type="ORF">SPRG_11886</name>
</gene>
<name>A0A067BWX9_SAPPC</name>
<sequence>MHAVKATVDSHDHYNDYGVLRPGVQLWYGGSVGYGASGPQAAIQWERNSTDEVIYR</sequence>
<dbReference type="KEGG" id="spar:SPRG_11886"/>
<reference evidence="1 2" key="1">
    <citation type="journal article" date="2013" name="PLoS Genet.">
        <title>Distinctive expansion of potential virulence genes in the genome of the oomycete fish pathogen Saprolegnia parasitica.</title>
        <authorList>
            <person name="Jiang R.H."/>
            <person name="de Bruijn I."/>
            <person name="Haas B.J."/>
            <person name="Belmonte R."/>
            <person name="Lobach L."/>
            <person name="Christie J."/>
            <person name="van den Ackerveken G."/>
            <person name="Bottin A."/>
            <person name="Bulone V."/>
            <person name="Diaz-Moreno S.M."/>
            <person name="Dumas B."/>
            <person name="Fan L."/>
            <person name="Gaulin E."/>
            <person name="Govers F."/>
            <person name="Grenville-Briggs L.J."/>
            <person name="Horner N.R."/>
            <person name="Levin J.Z."/>
            <person name="Mammella M."/>
            <person name="Meijer H.J."/>
            <person name="Morris P."/>
            <person name="Nusbaum C."/>
            <person name="Oome S."/>
            <person name="Phillips A.J."/>
            <person name="van Rooyen D."/>
            <person name="Rzeszutek E."/>
            <person name="Saraiva M."/>
            <person name="Secombes C.J."/>
            <person name="Seidl M.F."/>
            <person name="Snel B."/>
            <person name="Stassen J.H."/>
            <person name="Sykes S."/>
            <person name="Tripathy S."/>
            <person name="van den Berg H."/>
            <person name="Vega-Arreguin J.C."/>
            <person name="Wawra S."/>
            <person name="Young S.K."/>
            <person name="Zeng Q."/>
            <person name="Dieguez-Uribeondo J."/>
            <person name="Russ C."/>
            <person name="Tyler B.M."/>
            <person name="van West P."/>
        </authorList>
    </citation>
    <scope>NUCLEOTIDE SEQUENCE [LARGE SCALE GENOMIC DNA]</scope>
    <source>
        <strain evidence="1 2">CBS 223.65</strain>
    </source>
</reference>
<proteinExistence type="predicted"/>
<dbReference type="Proteomes" id="UP000030745">
    <property type="component" value="Unassembled WGS sequence"/>
</dbReference>
<dbReference type="RefSeq" id="XP_012206327.1">
    <property type="nucleotide sequence ID" value="XM_012350937.1"/>
</dbReference>
<dbReference type="AlphaFoldDB" id="A0A067BWX9"/>
<evidence type="ECO:0000313" key="2">
    <source>
        <dbReference type="Proteomes" id="UP000030745"/>
    </source>
</evidence>
<protein>
    <submittedName>
        <fullName evidence="1">Uncharacterized protein</fullName>
    </submittedName>
</protein>
<dbReference type="GeneID" id="24133896"/>
<evidence type="ECO:0000313" key="1">
    <source>
        <dbReference type="EMBL" id="KDO23039.1"/>
    </source>
</evidence>